<dbReference type="PANTHER" id="PTHR11695:SF294">
    <property type="entry name" value="RETICULON-4-INTERACTING PROTEIN 1, MITOCHONDRIAL"/>
    <property type="match status" value="1"/>
</dbReference>
<dbReference type="SMART" id="SM00829">
    <property type="entry name" value="PKS_ER"/>
    <property type="match status" value="1"/>
</dbReference>
<dbReference type="Gene3D" id="3.40.50.720">
    <property type="entry name" value="NAD(P)-binding Rossmann-like Domain"/>
    <property type="match status" value="1"/>
</dbReference>
<dbReference type="EMBL" id="MHOR01000023">
    <property type="protein sequence ID" value="OGZ66853.1"/>
    <property type="molecule type" value="Genomic_DNA"/>
</dbReference>
<evidence type="ECO:0000259" key="1">
    <source>
        <dbReference type="SMART" id="SM00829"/>
    </source>
</evidence>
<evidence type="ECO:0000313" key="3">
    <source>
        <dbReference type="Proteomes" id="UP000178380"/>
    </source>
</evidence>
<dbReference type="GO" id="GO:0016491">
    <property type="term" value="F:oxidoreductase activity"/>
    <property type="evidence" value="ECO:0007669"/>
    <property type="project" value="InterPro"/>
</dbReference>
<dbReference type="InterPro" id="IPR036291">
    <property type="entry name" value="NAD(P)-bd_dom_sf"/>
</dbReference>
<evidence type="ECO:0000313" key="2">
    <source>
        <dbReference type="EMBL" id="OGZ66853.1"/>
    </source>
</evidence>
<dbReference type="InterPro" id="IPR020843">
    <property type="entry name" value="ER"/>
</dbReference>
<dbReference type="Pfam" id="PF13602">
    <property type="entry name" value="ADH_zinc_N_2"/>
    <property type="match status" value="1"/>
</dbReference>
<dbReference type="Proteomes" id="UP000178380">
    <property type="component" value="Unassembled WGS sequence"/>
</dbReference>
<protein>
    <recommendedName>
        <fullName evidence="1">Enoyl reductase (ER) domain-containing protein</fullName>
    </recommendedName>
</protein>
<reference evidence="2 3" key="1">
    <citation type="journal article" date="2016" name="Nat. Commun.">
        <title>Thousands of microbial genomes shed light on interconnected biogeochemical processes in an aquifer system.</title>
        <authorList>
            <person name="Anantharaman K."/>
            <person name="Brown C.T."/>
            <person name="Hug L.A."/>
            <person name="Sharon I."/>
            <person name="Castelle C.J."/>
            <person name="Probst A.J."/>
            <person name="Thomas B.C."/>
            <person name="Singh A."/>
            <person name="Wilkins M.J."/>
            <person name="Karaoz U."/>
            <person name="Brodie E.L."/>
            <person name="Williams K.H."/>
            <person name="Hubbard S.S."/>
            <person name="Banfield J.F."/>
        </authorList>
    </citation>
    <scope>NUCLEOTIDE SEQUENCE [LARGE SCALE GENOMIC DNA]</scope>
</reference>
<proteinExistence type="predicted"/>
<organism evidence="2 3">
    <name type="scientific">Candidatus Staskawiczbacteria bacterium RIFCSPHIGHO2_02_FULL_34_10</name>
    <dbReference type="NCBI Taxonomy" id="1802205"/>
    <lineage>
        <taxon>Bacteria</taxon>
        <taxon>Candidatus Staskawicziibacteriota</taxon>
    </lineage>
</organism>
<name>A0A1G2HWK1_9BACT</name>
<gene>
    <name evidence="2" type="ORF">A3C58_01110</name>
</gene>
<dbReference type="CDD" id="cd05289">
    <property type="entry name" value="MDR_like_2"/>
    <property type="match status" value="1"/>
</dbReference>
<dbReference type="InterPro" id="IPR050700">
    <property type="entry name" value="YIM1/Zinc_Alcohol_DH_Fams"/>
</dbReference>
<dbReference type="STRING" id="1802205.A3C58_01110"/>
<feature type="domain" description="Enoyl reductase (ER)" evidence="1">
    <location>
        <begin position="1"/>
        <end position="194"/>
    </location>
</feature>
<dbReference type="Gene3D" id="3.90.180.10">
    <property type="entry name" value="Medium-chain alcohol dehydrogenases, catalytic domain"/>
    <property type="match status" value="1"/>
</dbReference>
<dbReference type="AlphaFoldDB" id="A0A1G2HWK1"/>
<sequence length="199" mass="22290">MPKNLDFKQGAAMVLVGVSAAQAIIEHFNLQPYQKILIHGGSGGIGTIAIQLAKYIGAHVATTTTGDGINYVKKLGADEVIDYKNQNFEEILLNYDAVFDTVGGEFYKKSFKVLKQGGIIVSMVEKDNENFREKYSVTTINQMTKVNKENLEKLTKFIEENNIMPCIDKIYSFDKIKEAFDNKEKENVIGKIVIEIINN</sequence>
<accession>A0A1G2HWK1</accession>
<comment type="caution">
    <text evidence="2">The sequence shown here is derived from an EMBL/GenBank/DDBJ whole genome shotgun (WGS) entry which is preliminary data.</text>
</comment>
<dbReference type="SUPFAM" id="SSF51735">
    <property type="entry name" value="NAD(P)-binding Rossmann-fold domains"/>
    <property type="match status" value="1"/>
</dbReference>
<dbReference type="PANTHER" id="PTHR11695">
    <property type="entry name" value="ALCOHOL DEHYDROGENASE RELATED"/>
    <property type="match status" value="1"/>
</dbReference>